<feature type="transmembrane region" description="Helical" evidence="13">
    <location>
        <begin position="12"/>
        <end position="32"/>
    </location>
</feature>
<evidence type="ECO:0000313" key="15">
    <source>
        <dbReference type="Proteomes" id="UP000053815"/>
    </source>
</evidence>
<evidence type="ECO:0000256" key="11">
    <source>
        <dbReference type="ARBA" id="ARBA00023128"/>
    </source>
</evidence>
<evidence type="ECO:0000256" key="5">
    <source>
        <dbReference type="ARBA" id="ARBA00022448"/>
    </source>
</evidence>
<comment type="similarity">
    <text evidence="3">Belongs to the complex I NDUFA1 subunit family.</text>
</comment>
<keyword evidence="6" id="KW-0679">Respiratory chain</keyword>
<evidence type="ECO:0000256" key="7">
    <source>
        <dbReference type="ARBA" id="ARBA00022692"/>
    </source>
</evidence>
<evidence type="ECO:0000256" key="1">
    <source>
        <dbReference type="ARBA" id="ARBA00003195"/>
    </source>
</evidence>
<evidence type="ECO:0000256" key="2">
    <source>
        <dbReference type="ARBA" id="ARBA00004298"/>
    </source>
</evidence>
<comment type="subcellular location">
    <subcellularLocation>
        <location evidence="2">Mitochondrion inner membrane</location>
        <topology evidence="2">Single-pass membrane protein</topology>
        <orientation evidence="2">Matrix side</orientation>
    </subcellularLocation>
</comment>
<dbReference type="AlphaFoldDB" id="A0A0C9LRY5"/>
<dbReference type="PANTHER" id="PTHR17098:SF2">
    <property type="entry name" value="NADH DEHYDROGENASE [UBIQUINONE] 1 ALPHA SUBCOMPLEX SUBUNIT 1"/>
    <property type="match status" value="1"/>
</dbReference>
<keyword evidence="5" id="KW-0813">Transport</keyword>
<dbReference type="GO" id="GO:0005743">
    <property type="term" value="C:mitochondrial inner membrane"/>
    <property type="evidence" value="ECO:0007669"/>
    <property type="project" value="UniProtKB-SubCell"/>
</dbReference>
<keyword evidence="15" id="KW-1185">Reference proteome</keyword>
<reference evidence="14" key="1">
    <citation type="submission" date="2014-09" db="EMBL/GenBank/DDBJ databases">
        <title>Draft genome sequence of an oleaginous Mucoromycotina fungus Mucor ambiguus NBRC6742.</title>
        <authorList>
            <person name="Takeda I."/>
            <person name="Yamane N."/>
            <person name="Morita T."/>
            <person name="Tamano K."/>
            <person name="Machida M."/>
            <person name="Baker S."/>
            <person name="Koike H."/>
        </authorList>
    </citation>
    <scope>NUCLEOTIDE SEQUENCE</scope>
    <source>
        <strain evidence="14">NBRC 6742</strain>
    </source>
</reference>
<sequence>MPVPFEALLPFAIIAGMFTVTATGLNVTRYLGNDKKPTRYGLDVWEKQMMERDRRLTGSLRGQTDQPIAPSAFATNSIWYLEKKRSH</sequence>
<evidence type="ECO:0000256" key="9">
    <source>
        <dbReference type="ARBA" id="ARBA00022982"/>
    </source>
</evidence>
<dbReference type="EMBL" id="DF836310">
    <property type="protein sequence ID" value="GAN02415.1"/>
    <property type="molecule type" value="Genomic_DNA"/>
</dbReference>
<evidence type="ECO:0000256" key="10">
    <source>
        <dbReference type="ARBA" id="ARBA00022989"/>
    </source>
</evidence>
<dbReference type="Proteomes" id="UP000053815">
    <property type="component" value="Unassembled WGS sequence"/>
</dbReference>
<keyword evidence="12 13" id="KW-0472">Membrane</keyword>
<evidence type="ECO:0000256" key="4">
    <source>
        <dbReference type="ARBA" id="ARBA00016392"/>
    </source>
</evidence>
<keyword evidence="10 13" id="KW-1133">Transmembrane helix</keyword>
<comment type="function">
    <text evidence="1">Accessory subunit of the mitochondrial membrane respiratory chain NADH dehydrogenase (Complex I), that is believed not to be involved in catalysis. Complex I functions in the transfer of electrons from NADH to the respiratory chain. The immediate electron acceptor for the enzyme is believed to be ubiquinone.</text>
</comment>
<evidence type="ECO:0000256" key="12">
    <source>
        <dbReference type="ARBA" id="ARBA00023136"/>
    </source>
</evidence>
<organism evidence="14">
    <name type="scientific">Mucor ambiguus</name>
    <dbReference type="NCBI Taxonomy" id="91626"/>
    <lineage>
        <taxon>Eukaryota</taxon>
        <taxon>Fungi</taxon>
        <taxon>Fungi incertae sedis</taxon>
        <taxon>Mucoromycota</taxon>
        <taxon>Mucoromycotina</taxon>
        <taxon>Mucoromycetes</taxon>
        <taxon>Mucorales</taxon>
        <taxon>Mucorineae</taxon>
        <taxon>Mucoraceae</taxon>
        <taxon>Mucor</taxon>
    </lineage>
</organism>
<keyword evidence="9" id="KW-0249">Electron transport</keyword>
<evidence type="ECO:0000313" key="14">
    <source>
        <dbReference type="EMBL" id="GAN02415.1"/>
    </source>
</evidence>
<dbReference type="OrthoDB" id="1920692at2759"/>
<protein>
    <recommendedName>
        <fullName evidence="4">NADH dehydrogenase [ubiquinone] 1 alpha subcomplex subunit 1</fullName>
    </recommendedName>
</protein>
<name>A0A0C9LRY5_9FUNG</name>
<evidence type="ECO:0000256" key="6">
    <source>
        <dbReference type="ARBA" id="ARBA00022660"/>
    </source>
</evidence>
<keyword evidence="7 13" id="KW-0812">Transmembrane</keyword>
<dbReference type="InterPro" id="IPR017384">
    <property type="entry name" value="NADH_Ub_cplx-1_asu_su-1"/>
</dbReference>
<dbReference type="Pfam" id="PF15879">
    <property type="entry name" value="MWFE"/>
    <property type="match status" value="1"/>
</dbReference>
<evidence type="ECO:0000256" key="3">
    <source>
        <dbReference type="ARBA" id="ARBA00009960"/>
    </source>
</evidence>
<dbReference type="STRING" id="91626.A0A0C9LRY5"/>
<keyword evidence="11" id="KW-0496">Mitochondrion</keyword>
<evidence type="ECO:0000256" key="8">
    <source>
        <dbReference type="ARBA" id="ARBA00022792"/>
    </source>
</evidence>
<accession>A0A0C9LRY5</accession>
<evidence type="ECO:0000256" key="13">
    <source>
        <dbReference type="SAM" id="Phobius"/>
    </source>
</evidence>
<gene>
    <name evidence="14" type="ORF">MAM1_0021d01858</name>
</gene>
<keyword evidence="8" id="KW-0999">Mitochondrion inner membrane</keyword>
<dbReference type="PANTHER" id="PTHR17098">
    <property type="entry name" value="NADH-UBIQUINONE OXIDOREDUCTASE MWFE SUBUNIT"/>
    <property type="match status" value="1"/>
</dbReference>
<proteinExistence type="inferred from homology"/>